<accession>A0A5R9PJI7</accession>
<dbReference type="InterPro" id="IPR022565">
    <property type="entry name" value="DUF2608"/>
</dbReference>
<evidence type="ECO:0000313" key="4">
    <source>
        <dbReference type="Proteomes" id="UP000308508"/>
    </source>
</evidence>
<comment type="caution">
    <text evidence="3">The sequence shown here is derived from an EMBL/GenBank/DDBJ whole genome shotgun (WGS) entry which is preliminary data.</text>
</comment>
<keyword evidence="1 2" id="KW-0732">Signal</keyword>
<proteinExistence type="predicted"/>
<evidence type="ECO:0000256" key="1">
    <source>
        <dbReference type="ARBA" id="ARBA00022729"/>
    </source>
</evidence>
<protein>
    <submittedName>
        <fullName evidence="3">DUF2608 domain-containing protein</fullName>
    </submittedName>
</protein>
<gene>
    <name evidence="3" type="ORF">E5S66_01725</name>
</gene>
<feature type="chain" id="PRO_5024310986" evidence="2">
    <location>
        <begin position="21"/>
        <end position="277"/>
    </location>
</feature>
<dbReference type="EMBL" id="SROY01000001">
    <property type="protein sequence ID" value="TLX22770.1"/>
    <property type="molecule type" value="Genomic_DNA"/>
</dbReference>
<name>A0A5R9PJI7_9GAMM</name>
<sequence length="277" mass="30302">MRHLLAIALVALLGACATTAPRTEAAASIVRTIDDLAAVAPALQESSERTLLVLDIDDTLLTSAGFFGSDKWYEWQKTLPADDPGKVACLFDVISLNYEAGAQRATQADGPALVNGLQVDKLLLTSRNPLYRGGTLRTLRDAGYALPEMLGGQADGRSWDFRKAPAAKPVRVLYDQGLFMTTGQDKGLVLLDLLRRSSLRYDRVVLVDDGRKNIDNMRAALRDAGIDYLGLHYTRIDKSIGSEDVAAGRAGWQAWRQLLAATYPQRLQAFDRGQCSY</sequence>
<dbReference type="PROSITE" id="PS51257">
    <property type="entry name" value="PROKAR_LIPOPROTEIN"/>
    <property type="match status" value="1"/>
</dbReference>
<keyword evidence="4" id="KW-1185">Reference proteome</keyword>
<dbReference type="Proteomes" id="UP000308508">
    <property type="component" value="Unassembled WGS sequence"/>
</dbReference>
<evidence type="ECO:0000256" key="2">
    <source>
        <dbReference type="SAM" id="SignalP"/>
    </source>
</evidence>
<dbReference type="Pfam" id="PF11019">
    <property type="entry name" value="DUF2608"/>
    <property type="match status" value="1"/>
</dbReference>
<dbReference type="RefSeq" id="WP_138346972.1">
    <property type="nucleotide sequence ID" value="NZ_SROY01000001.1"/>
</dbReference>
<dbReference type="AlphaFoldDB" id="A0A5R9PJI7"/>
<feature type="signal peptide" evidence="2">
    <location>
        <begin position="1"/>
        <end position="20"/>
    </location>
</feature>
<reference evidence="3 4" key="1">
    <citation type="submission" date="2019-04" db="EMBL/GenBank/DDBJ databases">
        <authorList>
            <person name="Grouzdev D.S."/>
            <person name="Nazina T.N."/>
        </authorList>
    </citation>
    <scope>NUCLEOTIDE SEQUENCE [LARGE SCALE GENOMIC DNA]</scope>
    <source>
        <strain evidence="3 4">SHC 3-19</strain>
    </source>
</reference>
<evidence type="ECO:0000313" key="3">
    <source>
        <dbReference type="EMBL" id="TLX22770.1"/>
    </source>
</evidence>
<organism evidence="3 4">
    <name type="scientific">Thermomonas fusca</name>
    <dbReference type="NCBI Taxonomy" id="215690"/>
    <lineage>
        <taxon>Bacteria</taxon>
        <taxon>Pseudomonadati</taxon>
        <taxon>Pseudomonadota</taxon>
        <taxon>Gammaproteobacteria</taxon>
        <taxon>Lysobacterales</taxon>
        <taxon>Lysobacteraceae</taxon>
        <taxon>Thermomonas</taxon>
    </lineage>
</organism>